<evidence type="ECO:0000313" key="2">
    <source>
        <dbReference type="Proteomes" id="UP000319700"/>
    </source>
</evidence>
<dbReference type="Proteomes" id="UP000319700">
    <property type="component" value="Unassembled WGS sequence"/>
</dbReference>
<accession>A0A502EGR0</accession>
<dbReference type="RefSeq" id="WP_140510649.1">
    <property type="nucleotide sequence ID" value="NZ_RCZH01000015.1"/>
</dbReference>
<gene>
    <name evidence="1" type="ORF">EAH81_20675</name>
</gene>
<keyword evidence="2" id="KW-1185">Reference proteome</keyword>
<name>A0A502EGR0_9FLAO</name>
<dbReference type="PROSITE" id="PS51257">
    <property type="entry name" value="PROKAR_LIPOPROTEIN"/>
    <property type="match status" value="1"/>
</dbReference>
<dbReference type="AlphaFoldDB" id="A0A502EGR0"/>
<protein>
    <submittedName>
        <fullName evidence="1">Gliding motility-associated C-terminal domain-containing protein</fullName>
    </submittedName>
</protein>
<reference evidence="1 2" key="1">
    <citation type="journal article" date="2019" name="Environ. Microbiol.">
        <title>Species interactions and distinct microbial communities in high Arctic permafrost affected cryosols are associated with the CH4 and CO2 gas fluxes.</title>
        <authorList>
            <person name="Altshuler I."/>
            <person name="Hamel J."/>
            <person name="Turney S."/>
            <person name="Magnuson E."/>
            <person name="Levesque R."/>
            <person name="Greer C."/>
            <person name="Whyte L.G."/>
        </authorList>
    </citation>
    <scope>NUCLEOTIDE SEQUENCE [LARGE SCALE GENOMIC DNA]</scope>
    <source>
        <strain evidence="1 2">42</strain>
    </source>
</reference>
<organism evidence="1 2">
    <name type="scientific">Flavobacterium pectinovorum</name>
    <dbReference type="NCBI Taxonomy" id="29533"/>
    <lineage>
        <taxon>Bacteria</taxon>
        <taxon>Pseudomonadati</taxon>
        <taxon>Bacteroidota</taxon>
        <taxon>Flavobacteriia</taxon>
        <taxon>Flavobacteriales</taxon>
        <taxon>Flavobacteriaceae</taxon>
        <taxon>Flavobacterium</taxon>
    </lineage>
</organism>
<dbReference type="OrthoDB" id="1489185at2"/>
<comment type="caution">
    <text evidence="1">The sequence shown here is derived from an EMBL/GenBank/DDBJ whole genome shotgun (WGS) entry which is preliminary data.</text>
</comment>
<dbReference type="InterPro" id="IPR026341">
    <property type="entry name" value="T9SS_type_B"/>
</dbReference>
<evidence type="ECO:0000313" key="1">
    <source>
        <dbReference type="EMBL" id="TPG36229.1"/>
    </source>
</evidence>
<sequence length="467" mass="52324">MKKNDSYKVTRFSLAKYPGGILGLMFVLLACQKGQAQEVIVNEDIMTVKGDTLIVKGDTLSTRLSFINNGIIEVKEGANMHAFEDYTNQASGSFKNDGDLYILKNWNNYGKVNHSGSSKGKTFFIGSMQQTLSSKSNIITSFQDVIFDNDSEPVSFAFGMNDAVFAFDGKAEFLTGIVQAGESSLVVFNENATHEYASDFSFVDGKVQKKGNSKFEFPVGTGLYFRPSYHDASNSNEDKAYTAQYFYNSRGFPMRDISRRDVIIEAIDDVEYWNVIQDQGTEKIVLTLTLDSKTTPAAFLEPEEDKEVAIVRWDERFFKWVYEGGVTGERDSDASKEANYTKLVTSPVSGYGMFALAIVKKKIVDPTGVIVYNAISPNGDGLNDSFLIEGIHKYPDNEVEIYNRWGVKVYDAKSYNENDVMFRGYSDGRVTVKRGEKLPTGTYFYILKYNNGVKGVEKSGYLYINNQ</sequence>
<dbReference type="Pfam" id="PF13585">
    <property type="entry name" value="CHU_C"/>
    <property type="match status" value="1"/>
</dbReference>
<proteinExistence type="predicted"/>
<dbReference type="EMBL" id="RCZH01000015">
    <property type="protein sequence ID" value="TPG36229.1"/>
    <property type="molecule type" value="Genomic_DNA"/>
</dbReference>
<dbReference type="NCBIfam" id="TIGR04131">
    <property type="entry name" value="Bac_Flav_CTERM"/>
    <property type="match status" value="1"/>
</dbReference>